<dbReference type="InterPro" id="IPR029055">
    <property type="entry name" value="Ntn_hydrolases_N"/>
</dbReference>
<gene>
    <name evidence="11" type="primary">asnB</name>
    <name evidence="11" type="ORF">V3330_10620</name>
</gene>
<dbReference type="SUPFAM" id="SSF52402">
    <property type="entry name" value="Adenine nucleotide alpha hydrolases-like"/>
    <property type="match status" value="1"/>
</dbReference>
<dbReference type="PROSITE" id="PS51278">
    <property type="entry name" value="GATASE_TYPE_2"/>
    <property type="match status" value="1"/>
</dbReference>
<dbReference type="InterPro" id="IPR006426">
    <property type="entry name" value="Asn_synth_AEB"/>
</dbReference>
<dbReference type="InterPro" id="IPR014729">
    <property type="entry name" value="Rossmann-like_a/b/a_fold"/>
</dbReference>
<evidence type="ECO:0000313" key="12">
    <source>
        <dbReference type="Proteomes" id="UP001359886"/>
    </source>
</evidence>
<evidence type="ECO:0000256" key="7">
    <source>
        <dbReference type="ARBA" id="ARBA00048741"/>
    </source>
</evidence>
<dbReference type="Gene3D" id="3.40.50.620">
    <property type="entry name" value="HUPs"/>
    <property type="match status" value="1"/>
</dbReference>
<evidence type="ECO:0000256" key="3">
    <source>
        <dbReference type="ARBA" id="ARBA00012737"/>
    </source>
</evidence>
<dbReference type="Gene3D" id="3.60.20.10">
    <property type="entry name" value="Glutamine Phosphoribosylpyrophosphate, subunit 1, domain 1"/>
    <property type="match status" value="1"/>
</dbReference>
<evidence type="ECO:0000256" key="9">
    <source>
        <dbReference type="PIRSR" id="PIRSR001589-2"/>
    </source>
</evidence>
<dbReference type="InterPro" id="IPR051786">
    <property type="entry name" value="ASN_synthetase/amidase"/>
</dbReference>
<evidence type="ECO:0000313" key="11">
    <source>
        <dbReference type="EMBL" id="MEJ8568080.1"/>
    </source>
</evidence>
<dbReference type="CDD" id="cd01991">
    <property type="entry name" value="Asn_synthase_B_C"/>
    <property type="match status" value="1"/>
</dbReference>
<keyword evidence="5 9" id="KW-0067">ATP-binding</keyword>
<dbReference type="GO" id="GO:0006529">
    <property type="term" value="P:asparagine biosynthetic process"/>
    <property type="evidence" value="ECO:0007669"/>
    <property type="project" value="UniProtKB-KW"/>
</dbReference>
<dbReference type="GO" id="GO:0005829">
    <property type="term" value="C:cytosol"/>
    <property type="evidence" value="ECO:0007669"/>
    <property type="project" value="TreeGrafter"/>
</dbReference>
<keyword evidence="8" id="KW-0061">Asparagine biosynthesis</keyword>
<dbReference type="NCBIfam" id="TIGR01536">
    <property type="entry name" value="asn_synth_AEB"/>
    <property type="match status" value="1"/>
</dbReference>
<dbReference type="Proteomes" id="UP001359886">
    <property type="component" value="Unassembled WGS sequence"/>
</dbReference>
<evidence type="ECO:0000256" key="8">
    <source>
        <dbReference type="PIRSR" id="PIRSR001589-1"/>
    </source>
</evidence>
<feature type="binding site" evidence="9">
    <location>
        <position position="102"/>
    </location>
    <ligand>
        <name>L-glutamine</name>
        <dbReference type="ChEBI" id="CHEBI:58359"/>
    </ligand>
</feature>
<dbReference type="EMBL" id="JAZHOG010000006">
    <property type="protein sequence ID" value="MEJ8568080.1"/>
    <property type="molecule type" value="Genomic_DNA"/>
</dbReference>
<evidence type="ECO:0000256" key="6">
    <source>
        <dbReference type="ARBA" id="ARBA00022962"/>
    </source>
</evidence>
<proteinExistence type="inferred from homology"/>
<dbReference type="Pfam" id="PF13537">
    <property type="entry name" value="GATase_7"/>
    <property type="match status" value="1"/>
</dbReference>
<dbReference type="CDD" id="cd00712">
    <property type="entry name" value="AsnB"/>
    <property type="match status" value="1"/>
</dbReference>
<dbReference type="InterPro" id="IPR033738">
    <property type="entry name" value="AsnB_N"/>
</dbReference>
<organism evidence="11 12">
    <name type="scientific">Elongatibacter sediminis</name>
    <dbReference type="NCBI Taxonomy" id="3119006"/>
    <lineage>
        <taxon>Bacteria</taxon>
        <taxon>Pseudomonadati</taxon>
        <taxon>Pseudomonadota</taxon>
        <taxon>Gammaproteobacteria</taxon>
        <taxon>Chromatiales</taxon>
        <taxon>Wenzhouxiangellaceae</taxon>
        <taxon>Elongatibacter</taxon>
    </lineage>
</organism>
<feature type="domain" description="Glutamine amidotransferase type-2" evidence="10">
    <location>
        <begin position="2"/>
        <end position="213"/>
    </location>
</feature>
<evidence type="ECO:0000256" key="4">
    <source>
        <dbReference type="ARBA" id="ARBA00022741"/>
    </source>
</evidence>
<evidence type="ECO:0000256" key="2">
    <source>
        <dbReference type="ARBA" id="ARBA00005752"/>
    </source>
</evidence>
<sequence>MCGFAGELRLAGLEGDENERRDVLRAMGRQLARRGPDDEQFHDDGYLSLVFRRLSVIDVEGGRQPLWNEERNLLVTVNGEIYNHADIRSRLRDRHRFASQSDAEAAVHLFEERGEAMLDELNGMFALLVWDTRRRRLLLARDRLGIKPLFYARVGDRLLFASELKALLAHPDCPREFDWRDVEGSDSMSCSNPTYIRGVEGLPGGHCLVMGEGECAEPRCWWRIEEHFPGPGDVARRSSDWIDTYGELLHDSVHRHLMSDVPVGLFLSGGIDSTLLAALAADGGRDLHCFTVVEDSTLDAGDVEQAERAARHLGFAYHPVRYDPAGLLDRLDFNLGAFEYLVWALERPAFNLEWLFKHELHRYVRTRVPELKVVLLGQGADEFAGGYSQSMGREEQTWRMYLQRLRPLHRDLRRMDAGIPTWMGQALDDRYPPPADEAPSEFHRQMAFRTAFLQRYNLWHEDRTSSAQGIEARVPFLDHRLVELLAAVPGEQHAELFFDKAIIREQLARAAPFYPRDKLKVRFFETGRGRSIPDLRRNIVRRVYPDFREKYLCGDKTVFSAERLDLHFRHITGNPQATDQDVRDLLQSMAIAMFMRMCASLPETGPPPGLNPPSPLQAWSG</sequence>
<reference evidence="11 12" key="1">
    <citation type="submission" date="2024-02" db="EMBL/GenBank/DDBJ databases">
        <title>A novel Wenzhouxiangellaceae bacterium, isolated from coastal sediments.</title>
        <authorList>
            <person name="Du Z.-J."/>
            <person name="Ye Y.-Q."/>
            <person name="Zhang X.-Y."/>
        </authorList>
    </citation>
    <scope>NUCLEOTIDE SEQUENCE [LARGE SCALE GENOMIC DNA]</scope>
    <source>
        <strain evidence="11 12">CH-27</strain>
    </source>
</reference>
<evidence type="ECO:0000256" key="5">
    <source>
        <dbReference type="ARBA" id="ARBA00022840"/>
    </source>
</evidence>
<dbReference type="AlphaFoldDB" id="A0AAW9RGV5"/>
<evidence type="ECO:0000256" key="1">
    <source>
        <dbReference type="ARBA" id="ARBA00005187"/>
    </source>
</evidence>
<feature type="binding site" evidence="9">
    <location>
        <position position="292"/>
    </location>
    <ligand>
        <name>ATP</name>
        <dbReference type="ChEBI" id="CHEBI:30616"/>
    </ligand>
</feature>
<keyword evidence="6 8" id="KW-0315">Glutamine amidotransferase</keyword>
<comment type="similarity">
    <text evidence="2">Belongs to the asparagine synthetase family.</text>
</comment>
<dbReference type="PIRSF" id="PIRSF001589">
    <property type="entry name" value="Asn_synthetase_glu-h"/>
    <property type="match status" value="1"/>
</dbReference>
<dbReference type="PANTHER" id="PTHR43284:SF1">
    <property type="entry name" value="ASPARAGINE SYNTHETASE"/>
    <property type="match status" value="1"/>
</dbReference>
<dbReference type="Pfam" id="PF00733">
    <property type="entry name" value="Asn_synthase"/>
    <property type="match status" value="1"/>
</dbReference>
<protein>
    <recommendedName>
        <fullName evidence="3">asparagine synthase (glutamine-hydrolyzing)</fullName>
        <ecNumber evidence="3">6.3.5.4</ecNumber>
    </recommendedName>
</protein>
<name>A0AAW9RGV5_9GAMM</name>
<dbReference type="GO" id="GO:0004066">
    <property type="term" value="F:asparagine synthase (glutamine-hydrolyzing) activity"/>
    <property type="evidence" value="ECO:0007669"/>
    <property type="project" value="UniProtKB-EC"/>
</dbReference>
<dbReference type="EC" id="6.3.5.4" evidence="3"/>
<dbReference type="RefSeq" id="WP_354695402.1">
    <property type="nucleotide sequence ID" value="NZ_JAZHOG010000006.1"/>
</dbReference>
<dbReference type="InterPro" id="IPR017932">
    <property type="entry name" value="GATase_2_dom"/>
</dbReference>
<comment type="caution">
    <text evidence="11">The sequence shown here is derived from an EMBL/GenBank/DDBJ whole genome shotgun (WGS) entry which is preliminary data.</text>
</comment>
<dbReference type="GO" id="GO:0005524">
    <property type="term" value="F:ATP binding"/>
    <property type="evidence" value="ECO:0007669"/>
    <property type="project" value="UniProtKB-KW"/>
</dbReference>
<keyword evidence="11" id="KW-0436">Ligase</keyword>
<dbReference type="PANTHER" id="PTHR43284">
    <property type="entry name" value="ASPARAGINE SYNTHETASE (GLUTAMINE-HYDROLYZING)"/>
    <property type="match status" value="1"/>
</dbReference>
<dbReference type="InterPro" id="IPR001962">
    <property type="entry name" value="Asn_synthase"/>
</dbReference>
<accession>A0AAW9RGV5</accession>
<evidence type="ECO:0000259" key="10">
    <source>
        <dbReference type="PROSITE" id="PS51278"/>
    </source>
</evidence>
<keyword evidence="12" id="KW-1185">Reference proteome</keyword>
<comment type="catalytic activity">
    <reaction evidence="7">
        <text>L-aspartate + L-glutamine + ATP + H2O = L-asparagine + L-glutamate + AMP + diphosphate + H(+)</text>
        <dbReference type="Rhea" id="RHEA:12228"/>
        <dbReference type="ChEBI" id="CHEBI:15377"/>
        <dbReference type="ChEBI" id="CHEBI:15378"/>
        <dbReference type="ChEBI" id="CHEBI:29985"/>
        <dbReference type="ChEBI" id="CHEBI:29991"/>
        <dbReference type="ChEBI" id="CHEBI:30616"/>
        <dbReference type="ChEBI" id="CHEBI:33019"/>
        <dbReference type="ChEBI" id="CHEBI:58048"/>
        <dbReference type="ChEBI" id="CHEBI:58359"/>
        <dbReference type="ChEBI" id="CHEBI:456215"/>
        <dbReference type="EC" id="6.3.5.4"/>
    </reaction>
</comment>
<keyword evidence="8" id="KW-0028">Amino-acid biosynthesis</keyword>
<keyword evidence="4 9" id="KW-0547">Nucleotide-binding</keyword>
<dbReference type="SUPFAM" id="SSF56235">
    <property type="entry name" value="N-terminal nucleophile aminohydrolases (Ntn hydrolases)"/>
    <property type="match status" value="1"/>
</dbReference>
<comment type="pathway">
    <text evidence="1">Amino-acid biosynthesis; L-asparagine biosynthesis; L-asparagine from L-aspartate (L-Gln route): step 1/1.</text>
</comment>
<feature type="active site" description="For GATase activity" evidence="8">
    <location>
        <position position="2"/>
    </location>
</feature>